<gene>
    <name evidence="1" type="ORF">AQUCO_00800121v1</name>
</gene>
<dbReference type="InParanoid" id="A0A2G5EHI8"/>
<accession>A0A2G5EHI8</accession>
<organism evidence="1 2">
    <name type="scientific">Aquilegia coerulea</name>
    <name type="common">Rocky mountain columbine</name>
    <dbReference type="NCBI Taxonomy" id="218851"/>
    <lineage>
        <taxon>Eukaryota</taxon>
        <taxon>Viridiplantae</taxon>
        <taxon>Streptophyta</taxon>
        <taxon>Embryophyta</taxon>
        <taxon>Tracheophyta</taxon>
        <taxon>Spermatophyta</taxon>
        <taxon>Magnoliopsida</taxon>
        <taxon>Ranunculales</taxon>
        <taxon>Ranunculaceae</taxon>
        <taxon>Thalictroideae</taxon>
        <taxon>Aquilegia</taxon>
    </lineage>
</organism>
<evidence type="ECO:0000313" key="2">
    <source>
        <dbReference type="Proteomes" id="UP000230069"/>
    </source>
</evidence>
<name>A0A2G5EHI8_AQUCA</name>
<keyword evidence="2" id="KW-1185">Reference proteome</keyword>
<dbReference type="EMBL" id="KZ305025">
    <property type="protein sequence ID" value="PIA55170.1"/>
    <property type="molecule type" value="Genomic_DNA"/>
</dbReference>
<dbReference type="Proteomes" id="UP000230069">
    <property type="component" value="Unassembled WGS sequence"/>
</dbReference>
<evidence type="ECO:0000313" key="1">
    <source>
        <dbReference type="EMBL" id="PIA55170.1"/>
    </source>
</evidence>
<proteinExistence type="predicted"/>
<dbReference type="AlphaFoldDB" id="A0A2G5EHI8"/>
<protein>
    <submittedName>
        <fullName evidence="1">Uncharacterized protein</fullName>
    </submittedName>
</protein>
<reference evidence="1 2" key="1">
    <citation type="submission" date="2017-09" db="EMBL/GenBank/DDBJ databases">
        <title>WGS assembly of Aquilegia coerulea Goldsmith.</title>
        <authorList>
            <person name="Hodges S."/>
            <person name="Kramer E."/>
            <person name="Nordborg M."/>
            <person name="Tomkins J."/>
            <person name="Borevitz J."/>
            <person name="Derieg N."/>
            <person name="Yan J."/>
            <person name="Mihaltcheva S."/>
            <person name="Hayes R.D."/>
            <person name="Rokhsar D."/>
        </authorList>
    </citation>
    <scope>NUCLEOTIDE SEQUENCE [LARGE SCALE GENOMIC DNA]</scope>
    <source>
        <strain evidence="2">cv. Goldsmith</strain>
    </source>
</reference>
<sequence>MIFSLFLFFIFNNGKHNNKYIKQNPTSSTQFNAESESQFEAFNWFMISVHYNLGDDFRSNDPNLHFDEDQSEQLKLLFGILSAKRYYSESQGFRQRIKSACCKLTKLFSDLEKCTKWEPRDGRISGQRKLQ</sequence>